<evidence type="ECO:0000256" key="3">
    <source>
        <dbReference type="ARBA" id="ARBA00022989"/>
    </source>
</evidence>
<evidence type="ECO:0000256" key="2">
    <source>
        <dbReference type="ARBA" id="ARBA00022692"/>
    </source>
</evidence>
<keyword evidence="4 7" id="KW-0472">Membrane</keyword>
<dbReference type="InterPro" id="IPR049326">
    <property type="entry name" value="Rhodopsin_dom_fungi"/>
</dbReference>
<dbReference type="Proteomes" id="UP001175000">
    <property type="component" value="Unassembled WGS sequence"/>
</dbReference>
<dbReference type="PANTHER" id="PTHR33048">
    <property type="entry name" value="PTH11-LIKE INTEGRAL MEMBRANE PROTEIN (AFU_ORTHOLOGUE AFUA_5G11245)"/>
    <property type="match status" value="1"/>
</dbReference>
<keyword evidence="10" id="KW-1185">Reference proteome</keyword>
<proteinExistence type="inferred from homology"/>
<feature type="compositionally biased region" description="Polar residues" evidence="6">
    <location>
        <begin position="281"/>
        <end position="305"/>
    </location>
</feature>
<dbReference type="PANTHER" id="PTHR33048:SF123">
    <property type="entry name" value="INTEGRAL MEMBRANE PROTEIN"/>
    <property type="match status" value="1"/>
</dbReference>
<gene>
    <name evidence="9" type="ORF">B0T14DRAFT_198870</name>
</gene>
<dbReference type="EMBL" id="JAULSU010000004">
    <property type="protein sequence ID" value="KAK0619013.1"/>
    <property type="molecule type" value="Genomic_DNA"/>
</dbReference>
<dbReference type="GO" id="GO:0016020">
    <property type="term" value="C:membrane"/>
    <property type="evidence" value="ECO:0007669"/>
    <property type="project" value="UniProtKB-SubCell"/>
</dbReference>
<feature type="transmembrane region" description="Helical" evidence="7">
    <location>
        <begin position="207"/>
        <end position="228"/>
    </location>
</feature>
<sequence length="382" mass="42461">MELLPSPEDKRRQDGLLITSVVMTTMAAIFVILRCISRFILIRTPGPDDYFILGAMALTIGYLVNLFILKQNHLGFPITMLAPENMTSFIKVTLAVQVMYYANIFCIKTSICLTYLRFAVSKTFRVLCYATIAVHSAFFVICVIVTLLQCRPLEKMWDLTNTVAGSCINTTAFFYSTSTFNIVTDLWILVLPYKTLRSIQRPTREKIALFCIFGVGAFAAVASIVRLHTIYIYTMAEDPFRDGVAVNLWSIIEVTIAISCASVSAMKPLFSSKQRRLTWKMKSSSSGTESGNTAKYMQSGASNGPRQRARLASIDESSVKGLRDVTLTSSNRPGAGDEPETWAVPESLRQPPPRAEWEDMELNFITSGPEAKGTGLEQGRKS</sequence>
<dbReference type="AlphaFoldDB" id="A0AA40BZC5"/>
<feature type="transmembrane region" description="Helical" evidence="7">
    <location>
        <begin position="248"/>
        <end position="270"/>
    </location>
</feature>
<feature type="transmembrane region" description="Helical" evidence="7">
    <location>
        <begin position="172"/>
        <end position="195"/>
    </location>
</feature>
<feature type="transmembrane region" description="Helical" evidence="7">
    <location>
        <begin position="49"/>
        <end position="69"/>
    </location>
</feature>
<comment type="subcellular location">
    <subcellularLocation>
        <location evidence="1">Membrane</location>
        <topology evidence="1">Multi-pass membrane protein</topology>
    </subcellularLocation>
</comment>
<comment type="caution">
    <text evidence="9">The sequence shown here is derived from an EMBL/GenBank/DDBJ whole genome shotgun (WGS) entry which is preliminary data.</text>
</comment>
<evidence type="ECO:0000256" key="1">
    <source>
        <dbReference type="ARBA" id="ARBA00004141"/>
    </source>
</evidence>
<feature type="domain" description="Rhodopsin" evidence="8">
    <location>
        <begin position="33"/>
        <end position="271"/>
    </location>
</feature>
<comment type="similarity">
    <text evidence="5">Belongs to the SAT4 family.</text>
</comment>
<accession>A0AA40BZC5</accession>
<evidence type="ECO:0000256" key="4">
    <source>
        <dbReference type="ARBA" id="ARBA00023136"/>
    </source>
</evidence>
<feature type="transmembrane region" description="Helical" evidence="7">
    <location>
        <begin position="89"/>
        <end position="114"/>
    </location>
</feature>
<keyword evidence="3 7" id="KW-1133">Transmembrane helix</keyword>
<keyword evidence="2 7" id="KW-0812">Transmembrane</keyword>
<evidence type="ECO:0000256" key="6">
    <source>
        <dbReference type="SAM" id="MobiDB-lite"/>
    </source>
</evidence>
<name>A0AA40BZC5_9PEZI</name>
<evidence type="ECO:0000313" key="9">
    <source>
        <dbReference type="EMBL" id="KAK0619013.1"/>
    </source>
</evidence>
<evidence type="ECO:0000313" key="10">
    <source>
        <dbReference type="Proteomes" id="UP001175000"/>
    </source>
</evidence>
<evidence type="ECO:0000259" key="8">
    <source>
        <dbReference type="Pfam" id="PF20684"/>
    </source>
</evidence>
<dbReference type="Pfam" id="PF20684">
    <property type="entry name" value="Fung_rhodopsin"/>
    <property type="match status" value="1"/>
</dbReference>
<reference evidence="9" key="1">
    <citation type="submission" date="2023-06" db="EMBL/GenBank/DDBJ databases">
        <title>Genome-scale phylogeny and comparative genomics of the fungal order Sordariales.</title>
        <authorList>
            <consortium name="Lawrence Berkeley National Laboratory"/>
            <person name="Hensen N."/>
            <person name="Bonometti L."/>
            <person name="Westerberg I."/>
            <person name="Brannstrom I.O."/>
            <person name="Guillou S."/>
            <person name="Cros-Aarteil S."/>
            <person name="Calhoun S."/>
            <person name="Haridas S."/>
            <person name="Kuo A."/>
            <person name="Mondo S."/>
            <person name="Pangilinan J."/>
            <person name="Riley R."/>
            <person name="Labutti K."/>
            <person name="Andreopoulos B."/>
            <person name="Lipzen A."/>
            <person name="Chen C."/>
            <person name="Yanf M."/>
            <person name="Daum C."/>
            <person name="Ng V."/>
            <person name="Clum A."/>
            <person name="Steindorff A."/>
            <person name="Ohm R."/>
            <person name="Martin F."/>
            <person name="Silar P."/>
            <person name="Natvig D."/>
            <person name="Lalanne C."/>
            <person name="Gautier V."/>
            <person name="Ament-Velasquez S.L."/>
            <person name="Kruys A."/>
            <person name="Hutchinson M.I."/>
            <person name="Powell A.J."/>
            <person name="Barry K."/>
            <person name="Miller A.N."/>
            <person name="Grigoriev I.V."/>
            <person name="Debuchy R."/>
            <person name="Gladieux P."/>
            <person name="Thoren M.H."/>
            <person name="Johannesson H."/>
        </authorList>
    </citation>
    <scope>NUCLEOTIDE SEQUENCE</scope>
    <source>
        <strain evidence="9">CBS 606.72</strain>
    </source>
</reference>
<feature type="transmembrane region" description="Helical" evidence="7">
    <location>
        <begin position="126"/>
        <end position="148"/>
    </location>
</feature>
<evidence type="ECO:0000256" key="7">
    <source>
        <dbReference type="SAM" id="Phobius"/>
    </source>
</evidence>
<dbReference type="InterPro" id="IPR052337">
    <property type="entry name" value="SAT4-like"/>
</dbReference>
<evidence type="ECO:0000256" key="5">
    <source>
        <dbReference type="ARBA" id="ARBA00038359"/>
    </source>
</evidence>
<feature type="transmembrane region" description="Helical" evidence="7">
    <location>
        <begin position="15"/>
        <end position="37"/>
    </location>
</feature>
<organism evidence="9 10">
    <name type="scientific">Immersiella caudata</name>
    <dbReference type="NCBI Taxonomy" id="314043"/>
    <lineage>
        <taxon>Eukaryota</taxon>
        <taxon>Fungi</taxon>
        <taxon>Dikarya</taxon>
        <taxon>Ascomycota</taxon>
        <taxon>Pezizomycotina</taxon>
        <taxon>Sordariomycetes</taxon>
        <taxon>Sordariomycetidae</taxon>
        <taxon>Sordariales</taxon>
        <taxon>Lasiosphaeriaceae</taxon>
        <taxon>Immersiella</taxon>
    </lineage>
</organism>
<feature type="region of interest" description="Disordered" evidence="6">
    <location>
        <begin position="281"/>
        <end position="353"/>
    </location>
</feature>
<protein>
    <recommendedName>
        <fullName evidence="8">Rhodopsin domain-containing protein</fullName>
    </recommendedName>
</protein>